<feature type="region of interest" description="Disordered" evidence="1">
    <location>
        <begin position="86"/>
        <end position="140"/>
    </location>
</feature>
<sequence length="261" mass="27279">MRGDGVDRADAAAAWCLGASAYLECWPCQSLTLFFSFFSFSHSSNPPAFQPTASTPSTATPLSHRFPSAFRLLASLTKVTQPNIFPRGYNKAPSSKHTHKPINPSIPINPHQSPSIPINPHQSPSIPIDPHQSPSRRPSQQLKMRFSTIATVFFASFVLAQDYDDDLPDSTTTITTTMTLPSGASIPPSATPSTYTSISIVSSCDSSKLPTATGNANPSSNSTGVISPSASAGAEDESAASAIKAGSLGLAALAAAVVLVF</sequence>
<organism evidence="2 3">
    <name type="scientific">Ascodesmis nigricans</name>
    <dbReference type="NCBI Taxonomy" id="341454"/>
    <lineage>
        <taxon>Eukaryota</taxon>
        <taxon>Fungi</taxon>
        <taxon>Dikarya</taxon>
        <taxon>Ascomycota</taxon>
        <taxon>Pezizomycotina</taxon>
        <taxon>Pezizomycetes</taxon>
        <taxon>Pezizales</taxon>
        <taxon>Ascodesmidaceae</taxon>
        <taxon>Ascodesmis</taxon>
    </lineage>
</organism>
<feature type="compositionally biased region" description="Polar residues" evidence="1">
    <location>
        <begin position="110"/>
        <end position="125"/>
    </location>
</feature>
<name>A0A4S2MM66_9PEZI</name>
<feature type="compositionally biased region" description="Polar residues" evidence="1">
    <location>
        <begin position="209"/>
        <end position="226"/>
    </location>
</feature>
<keyword evidence="3" id="KW-1185">Reference proteome</keyword>
<accession>A0A4S2MM66</accession>
<evidence type="ECO:0000313" key="3">
    <source>
        <dbReference type="Proteomes" id="UP000298138"/>
    </source>
</evidence>
<evidence type="ECO:0000313" key="2">
    <source>
        <dbReference type="EMBL" id="TGZ78025.1"/>
    </source>
</evidence>
<dbReference type="AlphaFoldDB" id="A0A4S2MM66"/>
<dbReference type="EMBL" id="ML220146">
    <property type="protein sequence ID" value="TGZ78025.1"/>
    <property type="molecule type" value="Genomic_DNA"/>
</dbReference>
<gene>
    <name evidence="2" type="ORF">EX30DRAFT_171171</name>
</gene>
<dbReference type="Proteomes" id="UP000298138">
    <property type="component" value="Unassembled WGS sequence"/>
</dbReference>
<feature type="region of interest" description="Disordered" evidence="1">
    <location>
        <begin position="209"/>
        <end position="230"/>
    </location>
</feature>
<proteinExistence type="predicted"/>
<evidence type="ECO:0000256" key="1">
    <source>
        <dbReference type="SAM" id="MobiDB-lite"/>
    </source>
</evidence>
<reference evidence="2 3" key="1">
    <citation type="submission" date="2019-04" db="EMBL/GenBank/DDBJ databases">
        <title>Comparative genomics and transcriptomics to analyze fruiting body development in filamentous ascomycetes.</title>
        <authorList>
            <consortium name="DOE Joint Genome Institute"/>
            <person name="Lutkenhaus R."/>
            <person name="Traeger S."/>
            <person name="Breuer J."/>
            <person name="Kuo A."/>
            <person name="Lipzen A."/>
            <person name="Pangilinan J."/>
            <person name="Dilworth D."/>
            <person name="Sandor L."/>
            <person name="Poggeler S."/>
            <person name="Barry K."/>
            <person name="Grigoriev I.V."/>
            <person name="Nowrousian M."/>
        </authorList>
    </citation>
    <scope>NUCLEOTIDE SEQUENCE [LARGE SCALE GENOMIC DNA]</scope>
    <source>
        <strain evidence="2 3">CBS 389.68</strain>
    </source>
</reference>
<protein>
    <submittedName>
        <fullName evidence="2">Uncharacterized protein</fullName>
    </submittedName>
</protein>
<dbReference type="InParanoid" id="A0A4S2MM66"/>